<dbReference type="AlphaFoldDB" id="A0A7H8NJE1"/>
<evidence type="ECO:0000256" key="2">
    <source>
        <dbReference type="SAM" id="MobiDB-lite"/>
    </source>
</evidence>
<dbReference type="InterPro" id="IPR023393">
    <property type="entry name" value="START-like_dom_sf"/>
</dbReference>
<evidence type="ECO:0000259" key="3">
    <source>
        <dbReference type="Pfam" id="PF08327"/>
    </source>
</evidence>
<dbReference type="Gene3D" id="3.30.530.20">
    <property type="match status" value="1"/>
</dbReference>
<dbReference type="SUPFAM" id="SSF55961">
    <property type="entry name" value="Bet v1-like"/>
    <property type="match status" value="1"/>
</dbReference>
<keyword evidence="5" id="KW-1185">Reference proteome</keyword>
<organism evidence="4 5">
    <name type="scientific">Streptomyces buecherae</name>
    <dbReference type="NCBI Taxonomy" id="2763006"/>
    <lineage>
        <taxon>Bacteria</taxon>
        <taxon>Bacillati</taxon>
        <taxon>Actinomycetota</taxon>
        <taxon>Actinomycetes</taxon>
        <taxon>Kitasatosporales</taxon>
        <taxon>Streptomycetaceae</taxon>
        <taxon>Streptomyces</taxon>
    </lineage>
</organism>
<dbReference type="Proteomes" id="UP000509303">
    <property type="component" value="Chromosome"/>
</dbReference>
<dbReference type="CDD" id="cd07814">
    <property type="entry name" value="SRPBCC_CalC_Aha1-like"/>
    <property type="match status" value="1"/>
</dbReference>
<evidence type="ECO:0000256" key="1">
    <source>
        <dbReference type="ARBA" id="ARBA00006817"/>
    </source>
</evidence>
<dbReference type="InterPro" id="IPR013538">
    <property type="entry name" value="ASHA1/2-like_C"/>
</dbReference>
<name>A0A7H8NJE1_9ACTN</name>
<comment type="similarity">
    <text evidence="1">Belongs to the AHA1 family.</text>
</comment>
<accession>A0A7H8NJE1</accession>
<protein>
    <submittedName>
        <fullName evidence="4">SRPBCC domain-containing protein</fullName>
    </submittedName>
</protein>
<feature type="compositionally biased region" description="Basic and acidic residues" evidence="2">
    <location>
        <begin position="61"/>
        <end position="70"/>
    </location>
</feature>
<proteinExistence type="inferred from homology"/>
<evidence type="ECO:0000313" key="4">
    <source>
        <dbReference type="EMBL" id="QKW54684.1"/>
    </source>
</evidence>
<gene>
    <name evidence="4" type="ORF">HUT08_21880</name>
</gene>
<dbReference type="EMBL" id="CP054929">
    <property type="protein sequence ID" value="QKW54684.1"/>
    <property type="molecule type" value="Genomic_DNA"/>
</dbReference>
<feature type="domain" description="Activator of Hsp90 ATPase homologue 1/2-like C-terminal" evidence="3">
    <location>
        <begin position="17"/>
        <end position="130"/>
    </location>
</feature>
<sequence>MTRGAGWEIGVSKTLPHPPSAVWDFISGDEGIAIWLGPGAELHQEKGAPYETADGTSGEVRGYRPGDRIRLTHRAPGSTRDTTIQVAVSRARAEGKAVLRFHQERLSDANERAHRREHWKQVMSNVADALG</sequence>
<dbReference type="RefSeq" id="WP_176166325.1">
    <property type="nucleotide sequence ID" value="NZ_CP054929.1"/>
</dbReference>
<evidence type="ECO:0000313" key="5">
    <source>
        <dbReference type="Proteomes" id="UP000509303"/>
    </source>
</evidence>
<dbReference type="Pfam" id="PF08327">
    <property type="entry name" value="AHSA1"/>
    <property type="match status" value="1"/>
</dbReference>
<feature type="region of interest" description="Disordered" evidence="2">
    <location>
        <begin position="49"/>
        <end position="81"/>
    </location>
</feature>
<reference evidence="4 5" key="1">
    <citation type="submission" date="2020-06" db="EMBL/GenBank/DDBJ databases">
        <title>Genome mining for natural products.</title>
        <authorList>
            <person name="Zhang B."/>
            <person name="Shi J."/>
            <person name="Ge H."/>
        </authorList>
    </citation>
    <scope>NUCLEOTIDE SEQUENCE [LARGE SCALE GENOMIC DNA]</scope>
    <source>
        <strain evidence="4 5">NA00687</strain>
    </source>
</reference>